<proteinExistence type="predicted"/>
<dbReference type="Proteomes" id="UP000829196">
    <property type="component" value="Unassembled WGS sequence"/>
</dbReference>
<feature type="transmembrane region" description="Helical" evidence="1">
    <location>
        <begin position="56"/>
        <end position="73"/>
    </location>
</feature>
<sequence length="273" mass="30336">MGLRTCPLKLISTTIWVITDSKIHNFLAFALLGFSLAPSRRRCPLLSLPVTSSEKFSISLFAFYSAFWLLISFDSSTSGLLSMNGVGVILVVGSIRVYLLVVAVWFGGYVLGVGRWVWVDVCSVFGLARVLGWGSAGFSDARLVASRGTVLTRTRHIDHRVALVHLLQWDSVGQRTLQQPHQAQLNDWGELCTCRKHIILDVNKLDKDDSDLPPFSIYLKFPPVGISDFFIILSEKLFCADAKQNSTSGCRSTERYQAAVLSSTEPRYNKNVT</sequence>
<evidence type="ECO:0000313" key="2">
    <source>
        <dbReference type="EMBL" id="KAI0493464.1"/>
    </source>
</evidence>
<dbReference type="AlphaFoldDB" id="A0A8T3ABN6"/>
<dbReference type="SMR" id="A0A8T3ABN6"/>
<keyword evidence="1" id="KW-0472">Membrane</keyword>
<gene>
    <name evidence="2" type="ORF">KFK09_023581</name>
</gene>
<protein>
    <submittedName>
        <fullName evidence="2">Uncharacterized protein</fullName>
    </submittedName>
</protein>
<reference evidence="2" key="1">
    <citation type="journal article" date="2022" name="Front. Genet.">
        <title>Chromosome-Scale Assembly of the Dendrobium nobile Genome Provides Insights Into the Molecular Mechanism of the Biosynthesis of the Medicinal Active Ingredient of Dendrobium.</title>
        <authorList>
            <person name="Xu Q."/>
            <person name="Niu S.-C."/>
            <person name="Li K.-L."/>
            <person name="Zheng P.-J."/>
            <person name="Zhang X.-J."/>
            <person name="Jia Y."/>
            <person name="Liu Y."/>
            <person name="Niu Y.-X."/>
            <person name="Yu L.-H."/>
            <person name="Chen D.-F."/>
            <person name="Zhang G.-Q."/>
        </authorList>
    </citation>
    <scope>NUCLEOTIDE SEQUENCE</scope>
    <source>
        <tissue evidence="2">Leaf</tissue>
    </source>
</reference>
<keyword evidence="1" id="KW-1133">Transmembrane helix</keyword>
<organism evidence="2 3">
    <name type="scientific">Dendrobium nobile</name>
    <name type="common">Orchid</name>
    <dbReference type="NCBI Taxonomy" id="94219"/>
    <lineage>
        <taxon>Eukaryota</taxon>
        <taxon>Viridiplantae</taxon>
        <taxon>Streptophyta</taxon>
        <taxon>Embryophyta</taxon>
        <taxon>Tracheophyta</taxon>
        <taxon>Spermatophyta</taxon>
        <taxon>Magnoliopsida</taxon>
        <taxon>Liliopsida</taxon>
        <taxon>Asparagales</taxon>
        <taxon>Orchidaceae</taxon>
        <taxon>Epidendroideae</taxon>
        <taxon>Malaxideae</taxon>
        <taxon>Dendrobiinae</taxon>
        <taxon>Dendrobium</taxon>
    </lineage>
</organism>
<comment type="caution">
    <text evidence="2">The sequence shown here is derived from an EMBL/GenBank/DDBJ whole genome shotgun (WGS) entry which is preliminary data.</text>
</comment>
<evidence type="ECO:0000313" key="3">
    <source>
        <dbReference type="Proteomes" id="UP000829196"/>
    </source>
</evidence>
<dbReference type="EMBL" id="JAGYWB010000017">
    <property type="protein sequence ID" value="KAI0493464.1"/>
    <property type="molecule type" value="Genomic_DNA"/>
</dbReference>
<name>A0A8T3ABN6_DENNO</name>
<evidence type="ECO:0000256" key="1">
    <source>
        <dbReference type="SAM" id="Phobius"/>
    </source>
</evidence>
<feature type="transmembrane region" description="Helical" evidence="1">
    <location>
        <begin position="85"/>
        <end position="110"/>
    </location>
</feature>
<keyword evidence="3" id="KW-1185">Reference proteome</keyword>
<keyword evidence="1" id="KW-0812">Transmembrane</keyword>
<accession>A0A8T3ABN6</accession>